<evidence type="ECO:0000256" key="8">
    <source>
        <dbReference type="ARBA" id="ARBA00022741"/>
    </source>
</evidence>
<evidence type="ECO:0000256" key="7">
    <source>
        <dbReference type="ARBA" id="ARBA00022679"/>
    </source>
</evidence>
<comment type="pathway">
    <text evidence="2">Glycolipid biosynthesis; lipid IV(A) biosynthesis; lipid IV(A) from (3R)-3-hydroxytetradecanoyl-[acyl-carrier-protein] and UDP-N-acetyl-alpha-D-glucosamine: step 6/6.</text>
</comment>
<evidence type="ECO:0000256" key="3">
    <source>
        <dbReference type="ARBA" id="ARBA00012071"/>
    </source>
</evidence>
<gene>
    <name evidence="13" type="primary">lpxK</name>
    <name evidence="13" type="ORF">ENL21_00800</name>
</gene>
<accession>A0A7V5H1T5</accession>
<comment type="function">
    <text evidence="1">Transfers the gamma-phosphate of ATP to the 4'-position of a tetraacyldisaccharide 1-phosphate intermediate (termed DS-1-P) to form tetraacyldisaccharide 1,4'-bis-phosphate (lipid IVA).</text>
</comment>
<dbReference type="EC" id="2.7.1.130" evidence="3 12"/>
<keyword evidence="5" id="KW-0444">Lipid biosynthesis</keyword>
<evidence type="ECO:0000256" key="6">
    <source>
        <dbReference type="ARBA" id="ARBA00022556"/>
    </source>
</evidence>
<keyword evidence="9" id="KW-0418">Kinase</keyword>
<dbReference type="GO" id="GO:0009029">
    <property type="term" value="F:lipid-A 4'-kinase activity"/>
    <property type="evidence" value="ECO:0007669"/>
    <property type="project" value="UniProtKB-UniRule"/>
</dbReference>
<keyword evidence="7 13" id="KW-0808">Transferase</keyword>
<sequence>FQHRHVHRDVEIILFKRAWQFYFNFMLPTGSWREFPWHIRRAHFVVLPEKQQLPFIRPQNQFQVKARSQMLVDCYFKPIKALQEMKGEPVAVFAGIAQPGLFFKQLNDLELKVARSFSFKDHHHFSKKDIEKMFDVCRQEKIKYLLCTEKDLVKVCNLLQEESSGEMEEVTLAAVDYCWQVLDGERLVSQIKKTIDKKLKKYYISDSI</sequence>
<dbReference type="GO" id="GO:0005524">
    <property type="term" value="F:ATP binding"/>
    <property type="evidence" value="ECO:0007669"/>
    <property type="project" value="UniProtKB-KW"/>
</dbReference>
<comment type="caution">
    <text evidence="13">The sequence shown here is derived from an EMBL/GenBank/DDBJ whole genome shotgun (WGS) entry which is preliminary data.</text>
</comment>
<dbReference type="UniPathway" id="UPA00359">
    <property type="reaction ID" value="UER00482"/>
</dbReference>
<reference evidence="13" key="1">
    <citation type="journal article" date="2020" name="mSystems">
        <title>Genome- and Community-Level Interaction Insights into Carbon Utilization and Element Cycling Functions of Hydrothermarchaeota in Hydrothermal Sediment.</title>
        <authorList>
            <person name="Zhou Z."/>
            <person name="Liu Y."/>
            <person name="Xu W."/>
            <person name="Pan J."/>
            <person name="Luo Z.H."/>
            <person name="Li M."/>
        </authorList>
    </citation>
    <scope>NUCLEOTIDE SEQUENCE [LARGE SCALE GENOMIC DNA]</scope>
    <source>
        <strain evidence="13">HyVt-76</strain>
    </source>
</reference>
<dbReference type="Pfam" id="PF02606">
    <property type="entry name" value="LpxK"/>
    <property type="match status" value="1"/>
</dbReference>
<proteinExistence type="predicted"/>
<evidence type="ECO:0000256" key="2">
    <source>
        <dbReference type="ARBA" id="ARBA00004870"/>
    </source>
</evidence>
<protein>
    <recommendedName>
        <fullName evidence="4 12">Tetraacyldisaccharide 4'-kinase</fullName>
        <ecNumber evidence="3 12">2.7.1.130</ecNumber>
    </recommendedName>
</protein>
<dbReference type="NCBIfam" id="TIGR00682">
    <property type="entry name" value="lpxK"/>
    <property type="match status" value="1"/>
</dbReference>
<evidence type="ECO:0000256" key="1">
    <source>
        <dbReference type="ARBA" id="ARBA00002274"/>
    </source>
</evidence>
<organism evidence="13">
    <name type="scientific">Caldithrix abyssi</name>
    <dbReference type="NCBI Taxonomy" id="187145"/>
    <lineage>
        <taxon>Bacteria</taxon>
        <taxon>Pseudomonadati</taxon>
        <taxon>Calditrichota</taxon>
        <taxon>Calditrichia</taxon>
        <taxon>Calditrichales</taxon>
        <taxon>Calditrichaceae</taxon>
        <taxon>Caldithrix</taxon>
    </lineage>
</organism>
<dbReference type="PANTHER" id="PTHR42724">
    <property type="entry name" value="TETRAACYLDISACCHARIDE 4'-KINASE"/>
    <property type="match status" value="1"/>
</dbReference>
<dbReference type="AlphaFoldDB" id="A0A7V5H1T5"/>
<keyword evidence="6" id="KW-0441">Lipid A biosynthesis</keyword>
<evidence type="ECO:0000313" key="13">
    <source>
        <dbReference type="EMBL" id="HHE54291.1"/>
    </source>
</evidence>
<evidence type="ECO:0000256" key="10">
    <source>
        <dbReference type="ARBA" id="ARBA00022840"/>
    </source>
</evidence>
<keyword evidence="11" id="KW-0443">Lipid metabolism</keyword>
<evidence type="ECO:0000256" key="12">
    <source>
        <dbReference type="NCBIfam" id="TIGR00682"/>
    </source>
</evidence>
<dbReference type="GO" id="GO:0009245">
    <property type="term" value="P:lipid A biosynthetic process"/>
    <property type="evidence" value="ECO:0007669"/>
    <property type="project" value="UniProtKB-UniRule"/>
</dbReference>
<evidence type="ECO:0000256" key="4">
    <source>
        <dbReference type="ARBA" id="ARBA00016436"/>
    </source>
</evidence>
<dbReference type="EMBL" id="DRTD01000059">
    <property type="protein sequence ID" value="HHE54291.1"/>
    <property type="molecule type" value="Genomic_DNA"/>
</dbReference>
<dbReference type="GO" id="GO:0009244">
    <property type="term" value="P:lipopolysaccharide core region biosynthetic process"/>
    <property type="evidence" value="ECO:0007669"/>
    <property type="project" value="TreeGrafter"/>
</dbReference>
<dbReference type="PANTHER" id="PTHR42724:SF1">
    <property type="entry name" value="TETRAACYLDISACCHARIDE 4'-KINASE, MITOCHONDRIAL-RELATED"/>
    <property type="match status" value="1"/>
</dbReference>
<dbReference type="Proteomes" id="UP000886111">
    <property type="component" value="Unassembled WGS sequence"/>
</dbReference>
<keyword evidence="8" id="KW-0547">Nucleotide-binding</keyword>
<feature type="non-terminal residue" evidence="13">
    <location>
        <position position="1"/>
    </location>
</feature>
<evidence type="ECO:0000256" key="5">
    <source>
        <dbReference type="ARBA" id="ARBA00022516"/>
    </source>
</evidence>
<keyword evidence="10" id="KW-0067">ATP-binding</keyword>
<evidence type="ECO:0000256" key="11">
    <source>
        <dbReference type="ARBA" id="ARBA00023098"/>
    </source>
</evidence>
<dbReference type="GO" id="GO:0005886">
    <property type="term" value="C:plasma membrane"/>
    <property type="evidence" value="ECO:0007669"/>
    <property type="project" value="TreeGrafter"/>
</dbReference>
<dbReference type="InterPro" id="IPR003758">
    <property type="entry name" value="LpxK"/>
</dbReference>
<name>A0A7V5H1T5_CALAY</name>
<evidence type="ECO:0000256" key="9">
    <source>
        <dbReference type="ARBA" id="ARBA00022777"/>
    </source>
</evidence>